<organism evidence="5 6">
    <name type="scientific">Apiospora phragmitis</name>
    <dbReference type="NCBI Taxonomy" id="2905665"/>
    <lineage>
        <taxon>Eukaryota</taxon>
        <taxon>Fungi</taxon>
        <taxon>Dikarya</taxon>
        <taxon>Ascomycota</taxon>
        <taxon>Pezizomycotina</taxon>
        <taxon>Sordariomycetes</taxon>
        <taxon>Xylariomycetidae</taxon>
        <taxon>Amphisphaeriales</taxon>
        <taxon>Apiosporaceae</taxon>
        <taxon>Apiospora</taxon>
    </lineage>
</organism>
<dbReference type="EMBL" id="JAQQWL010000004">
    <property type="protein sequence ID" value="KAK8076674.1"/>
    <property type="molecule type" value="Genomic_DNA"/>
</dbReference>
<dbReference type="Pfam" id="PF13561">
    <property type="entry name" value="adh_short_C2"/>
    <property type="match status" value="1"/>
</dbReference>
<accession>A0ABR1VZK3</accession>
<evidence type="ECO:0000256" key="2">
    <source>
        <dbReference type="ARBA" id="ARBA00022857"/>
    </source>
</evidence>
<evidence type="ECO:0000256" key="1">
    <source>
        <dbReference type="ARBA" id="ARBA00006484"/>
    </source>
</evidence>
<keyword evidence="4" id="KW-0472">Membrane</keyword>
<dbReference type="InterPro" id="IPR036291">
    <property type="entry name" value="NAD(P)-bd_dom_sf"/>
</dbReference>
<reference evidence="5 6" key="1">
    <citation type="submission" date="2023-01" db="EMBL/GenBank/DDBJ databases">
        <title>Analysis of 21 Apiospora genomes using comparative genomics revels a genus with tremendous synthesis potential of carbohydrate active enzymes and secondary metabolites.</title>
        <authorList>
            <person name="Sorensen T."/>
        </authorList>
    </citation>
    <scope>NUCLEOTIDE SEQUENCE [LARGE SCALE GENOMIC DNA]</scope>
    <source>
        <strain evidence="5 6">CBS 135458</strain>
    </source>
</reference>
<comment type="caution">
    <text evidence="5">The sequence shown here is derived from an EMBL/GenBank/DDBJ whole genome shotgun (WGS) entry which is preliminary data.</text>
</comment>
<proteinExistence type="inferred from homology"/>
<evidence type="ECO:0000256" key="3">
    <source>
        <dbReference type="ARBA" id="ARBA00023002"/>
    </source>
</evidence>
<sequence>MDTSKLFRVDGMVVAVTGGGTGIGLVMARALLGAGAKKVYILGRRRDILEKAASEAAADLQKTSSSSGTWGGVMVPVECDVTSKASLQSAVDAVTKDSGYLNLLVANSGIGGPAARYGQGKSVAELRRELFEEVDMADFTHAFHVNVTGAYFTMLAFLELLDAGNKHAVASHDAKKDDEGAVFGVPSADASSNPKVPAVQSQVVFTSSISAFSRAHVSGPAYAGSKAAIMHLTKHSSSNLAEHGIRVNALAPGLFPSEMASGLMEKHGDPSHKEFGDPLFLPSLRFGTEHEMAGTILYLVSRAGAYCNGSIIVEDGGRLGVMPAAY</sequence>
<keyword evidence="6" id="KW-1185">Reference proteome</keyword>
<dbReference type="RefSeq" id="XP_066719633.1">
    <property type="nucleotide sequence ID" value="XM_066855355.1"/>
</dbReference>
<gene>
    <name evidence="5" type="ORF">PG994_003946</name>
</gene>
<protein>
    <submittedName>
        <fullName evidence="5">Short-chain dehydrogenase</fullName>
    </submittedName>
</protein>
<evidence type="ECO:0000313" key="5">
    <source>
        <dbReference type="EMBL" id="KAK8076674.1"/>
    </source>
</evidence>
<dbReference type="Proteomes" id="UP001480595">
    <property type="component" value="Unassembled WGS sequence"/>
</dbReference>
<keyword evidence="3" id="KW-0560">Oxidoreductase</keyword>
<evidence type="ECO:0000313" key="6">
    <source>
        <dbReference type="Proteomes" id="UP001480595"/>
    </source>
</evidence>
<dbReference type="GeneID" id="92088418"/>
<dbReference type="PANTHER" id="PTHR43618:SF18">
    <property type="entry name" value="SHORT CHAIN DEHYDROGENASE_REDUCTASE FAMILY (AFU_ORTHOLOGUE AFUA_5G12480)"/>
    <property type="match status" value="1"/>
</dbReference>
<keyword evidence="4" id="KW-1133">Transmembrane helix</keyword>
<feature type="transmembrane region" description="Helical" evidence="4">
    <location>
        <begin position="12"/>
        <end position="36"/>
    </location>
</feature>
<comment type="similarity">
    <text evidence="1">Belongs to the short-chain dehydrogenases/reductases (SDR) family.</text>
</comment>
<dbReference type="CDD" id="cd05233">
    <property type="entry name" value="SDR_c"/>
    <property type="match status" value="1"/>
</dbReference>
<dbReference type="InterPro" id="IPR052178">
    <property type="entry name" value="Sec_Metab_Biosynth_SDR"/>
</dbReference>
<name>A0ABR1VZK3_9PEZI</name>
<dbReference type="InterPro" id="IPR002347">
    <property type="entry name" value="SDR_fam"/>
</dbReference>
<keyword evidence="2" id="KW-0521">NADP</keyword>
<dbReference type="PANTHER" id="PTHR43618">
    <property type="entry name" value="7-ALPHA-HYDROXYSTEROID DEHYDROGENASE"/>
    <property type="match status" value="1"/>
</dbReference>
<evidence type="ECO:0000256" key="4">
    <source>
        <dbReference type="SAM" id="Phobius"/>
    </source>
</evidence>
<dbReference type="SUPFAM" id="SSF51735">
    <property type="entry name" value="NAD(P)-binding Rossmann-fold domains"/>
    <property type="match status" value="1"/>
</dbReference>
<keyword evidence="4" id="KW-0812">Transmembrane</keyword>
<dbReference type="PRINTS" id="PR00081">
    <property type="entry name" value="GDHRDH"/>
</dbReference>
<dbReference type="Pfam" id="PF00106">
    <property type="entry name" value="adh_short"/>
    <property type="match status" value="1"/>
</dbReference>
<dbReference type="Gene3D" id="3.40.50.720">
    <property type="entry name" value="NAD(P)-binding Rossmann-like Domain"/>
    <property type="match status" value="1"/>
</dbReference>